<geneLocation type="plastid" evidence="2"/>
<sequence>MQKNKRFIIAFYTHKIFQKLSYFLGYPINKGICLSSENLDLDPLPFHKTYWPDVQIPFNLLEVAFTPIAKPNFIKKNFLSKVYHNYFIFNFLNLHLLPDLLTKIIHNYYKHYSVIDDLKLMHQSWFSAIMRYANLVEFKLTLSWFGSFNTLKFPWLYFFTIVDILETALIPIVGSDYWGVTVELPCLYFIVGTLADEINHLVLTVPYLSSEAKISKIVFKKQVREILVFSTIPILWYKFKTPNNLIKIWHSKNLNQKQFIKLIEKDLNIQLIPDLIIIKPEIL</sequence>
<dbReference type="EMBL" id="AP018504">
    <property type="protein sequence ID" value="BBC77421.1"/>
    <property type="molecule type" value="Genomic_DNA"/>
</dbReference>
<reference evidence="2" key="1">
    <citation type="submission" date="2018-02" db="EMBL/GenBank/DDBJ databases">
        <title>Evolution and diversity of non-photosynthetic diatom plastid genomes.</title>
        <authorList>
            <person name="Kamikawa R."/>
            <person name="Ishii K."/>
        </authorList>
    </citation>
    <scope>NUCLEOTIDE SEQUENCE</scope>
    <source>
        <strain evidence="2">PL3-2</strain>
    </source>
</reference>
<accession>A0A2Z5ZA73</accession>
<evidence type="ECO:0000313" key="1">
    <source>
        <dbReference type="EMBL" id="BBC77421.1"/>
    </source>
</evidence>
<name>A0A2Z5ZA73_9STRA</name>
<gene>
    <name evidence="2" type="primary">ycf89_2</name>
    <name evidence="1" type="synonym">ycf89_1</name>
</gene>
<proteinExistence type="predicted"/>
<protein>
    <submittedName>
        <fullName evidence="2">Uncharacterized protein</fullName>
    </submittedName>
</protein>
<keyword evidence="2" id="KW-0934">Plastid</keyword>
<dbReference type="EMBL" id="AP018504">
    <property type="protein sequence ID" value="BBC77449.1"/>
    <property type="molecule type" value="Genomic_DNA"/>
</dbReference>
<organism evidence="2">
    <name type="scientific">Nitzschia sp. PL3-2</name>
    <dbReference type="NCBI Taxonomy" id="2083271"/>
    <lineage>
        <taxon>Eukaryota</taxon>
        <taxon>Sar</taxon>
        <taxon>Stramenopiles</taxon>
        <taxon>Ochrophyta</taxon>
        <taxon>Bacillariophyta</taxon>
        <taxon>Bacillariophyceae</taxon>
        <taxon>Bacillariophycidae</taxon>
        <taxon>Bacillariales</taxon>
        <taxon>Bacillariaceae</taxon>
        <taxon>Nitzschia</taxon>
    </lineage>
</organism>
<evidence type="ECO:0000313" key="2">
    <source>
        <dbReference type="EMBL" id="BBC77449.1"/>
    </source>
</evidence>
<dbReference type="AlphaFoldDB" id="A0A2Z5ZA73"/>